<dbReference type="EMBL" id="AZDZ01000014">
    <property type="protein sequence ID" value="KRK79496.1"/>
    <property type="molecule type" value="Genomic_DNA"/>
</dbReference>
<comment type="caution">
    <text evidence="1">The sequence shown here is derived from an EMBL/GenBank/DDBJ whole genome shotgun (WGS) entry which is preliminary data.</text>
</comment>
<dbReference type="Proteomes" id="UP000051248">
    <property type="component" value="Unassembled WGS sequence"/>
</dbReference>
<reference evidence="1 2" key="1">
    <citation type="journal article" date="2015" name="Genome Announc.">
        <title>Expanding the biotechnology potential of lactobacilli through comparative genomics of 213 strains and associated genera.</title>
        <authorList>
            <person name="Sun Z."/>
            <person name="Harris H.M."/>
            <person name="McCann A."/>
            <person name="Guo C."/>
            <person name="Argimon S."/>
            <person name="Zhang W."/>
            <person name="Yang X."/>
            <person name="Jeffery I.B."/>
            <person name="Cooney J.C."/>
            <person name="Kagawa T.F."/>
            <person name="Liu W."/>
            <person name="Song Y."/>
            <person name="Salvetti E."/>
            <person name="Wrobel A."/>
            <person name="Rasinkangas P."/>
            <person name="Parkhill J."/>
            <person name="Rea M.C."/>
            <person name="O'Sullivan O."/>
            <person name="Ritari J."/>
            <person name="Douillard F.P."/>
            <person name="Paul Ross R."/>
            <person name="Yang R."/>
            <person name="Briner A.E."/>
            <person name="Felis G.E."/>
            <person name="de Vos W.M."/>
            <person name="Barrangou R."/>
            <person name="Klaenhammer T.R."/>
            <person name="Caufield P.W."/>
            <person name="Cui Y."/>
            <person name="Zhang H."/>
            <person name="O'Toole P.W."/>
        </authorList>
    </citation>
    <scope>NUCLEOTIDE SEQUENCE [LARGE SCALE GENOMIC DNA]</scope>
    <source>
        <strain evidence="1 2">DSM 19682</strain>
    </source>
</reference>
<dbReference type="STRING" id="1423775.FD03_GL000629"/>
<dbReference type="PATRIC" id="fig|1423775.4.peg.642"/>
<name>A0A0R1K871_9LACO</name>
<evidence type="ECO:0000313" key="2">
    <source>
        <dbReference type="Proteomes" id="UP000051248"/>
    </source>
</evidence>
<dbReference type="eggNOG" id="ENOG50309W7">
    <property type="taxonomic scope" value="Bacteria"/>
</dbReference>
<evidence type="ECO:0000313" key="1">
    <source>
        <dbReference type="EMBL" id="KRK79496.1"/>
    </source>
</evidence>
<gene>
    <name evidence="1" type="ORF">FD03_GL000629</name>
</gene>
<keyword evidence="2" id="KW-1185">Reference proteome</keyword>
<sequence length="217" mass="25191">MMSRSRVFKLDKLIIRAHKTVNTNYNIWVQKNNQRSRNILKMLNITLRSIDKYEIPIIVIVRDFEMPTDSFSAYDRISDIIFINDNLDSYGKVEKMLNDDYFAARNFKGILIHELVHKRHWDAAKNLYNNSLGKYNNVEEAKMVIDASLVNYVKNQNCIDPSFLLNVSLDAYNGILFSNSINELVAEVEVDEAKILDKNLIKLIKEILSYGYNGKST</sequence>
<dbReference type="AlphaFoldDB" id="A0A0R1K871"/>
<protein>
    <submittedName>
        <fullName evidence="1">Uncharacterized protein</fullName>
    </submittedName>
</protein>
<accession>A0A0R1K871</accession>
<organism evidence="1 2">
    <name type="scientific">Companilactobacillus nodensis DSM 19682 = JCM 14932 = NBRC 107160</name>
    <dbReference type="NCBI Taxonomy" id="1423775"/>
    <lineage>
        <taxon>Bacteria</taxon>
        <taxon>Bacillati</taxon>
        <taxon>Bacillota</taxon>
        <taxon>Bacilli</taxon>
        <taxon>Lactobacillales</taxon>
        <taxon>Lactobacillaceae</taxon>
        <taxon>Companilactobacillus</taxon>
    </lineage>
</organism>
<proteinExistence type="predicted"/>